<proteinExistence type="predicted"/>
<dbReference type="Proteomes" id="UP000570474">
    <property type="component" value="Unassembled WGS sequence"/>
</dbReference>
<keyword evidence="1" id="KW-1133">Transmembrane helix</keyword>
<sequence>MIRLIVAIITGMVVITLLSVGTDHIFHVTHVYPPYGVPMFDAGLLLLATAYRFVYQVLGSWLAAAIARSRASAATWTMGIVGVVMWIVGMIAMKGAGPAWYPLLGAALSIPSSLLGRQIYYARHRRQSKHLNVV</sequence>
<gene>
    <name evidence="2" type="ORF">HGH92_21250</name>
</gene>
<comment type="caution">
    <text evidence="2">The sequence shown here is derived from an EMBL/GenBank/DDBJ whole genome shotgun (WGS) entry which is preliminary data.</text>
</comment>
<dbReference type="EMBL" id="JABAIA010000002">
    <property type="protein sequence ID" value="NLR66849.1"/>
    <property type="molecule type" value="Genomic_DNA"/>
</dbReference>
<feature type="transmembrane region" description="Helical" evidence="1">
    <location>
        <begin position="73"/>
        <end position="93"/>
    </location>
</feature>
<evidence type="ECO:0000313" key="2">
    <source>
        <dbReference type="EMBL" id="NLR66849.1"/>
    </source>
</evidence>
<name>A0A847RII0_9BACT</name>
<dbReference type="AlphaFoldDB" id="A0A847RII0"/>
<dbReference type="RefSeq" id="WP_168872751.1">
    <property type="nucleotide sequence ID" value="NZ_JABAIA010000002.1"/>
</dbReference>
<evidence type="ECO:0000256" key="1">
    <source>
        <dbReference type="SAM" id="Phobius"/>
    </source>
</evidence>
<keyword evidence="3" id="KW-1185">Reference proteome</keyword>
<keyword evidence="1" id="KW-0812">Transmembrane</keyword>
<keyword evidence="1" id="KW-0472">Membrane</keyword>
<feature type="transmembrane region" description="Helical" evidence="1">
    <location>
        <begin position="43"/>
        <end position="66"/>
    </location>
</feature>
<reference evidence="2 3" key="1">
    <citation type="submission" date="2020-04" db="EMBL/GenBank/DDBJ databases">
        <authorList>
            <person name="Yin C."/>
        </authorList>
    </citation>
    <scope>NUCLEOTIDE SEQUENCE [LARGE SCALE GENOMIC DNA]</scope>
    <source>
        <strain evidence="2 3">Ae27</strain>
    </source>
</reference>
<accession>A0A847RII0</accession>
<feature type="transmembrane region" description="Helical" evidence="1">
    <location>
        <begin position="99"/>
        <end position="120"/>
    </location>
</feature>
<evidence type="ECO:0000313" key="3">
    <source>
        <dbReference type="Proteomes" id="UP000570474"/>
    </source>
</evidence>
<protein>
    <submittedName>
        <fullName evidence="2">Uncharacterized protein</fullName>
    </submittedName>
</protein>
<organism evidence="2 3">
    <name type="scientific">Chitinophaga varians</name>
    <dbReference type="NCBI Taxonomy" id="2202339"/>
    <lineage>
        <taxon>Bacteria</taxon>
        <taxon>Pseudomonadati</taxon>
        <taxon>Bacteroidota</taxon>
        <taxon>Chitinophagia</taxon>
        <taxon>Chitinophagales</taxon>
        <taxon>Chitinophagaceae</taxon>
        <taxon>Chitinophaga</taxon>
    </lineage>
</organism>